<dbReference type="InParanoid" id="A0A1Z5JA84"/>
<accession>A0A1Z5JA84</accession>
<keyword evidence="3" id="KW-1015">Disulfide bond</keyword>
<dbReference type="InterPro" id="IPR000169">
    <property type="entry name" value="Pept_cys_AS"/>
</dbReference>
<proteinExistence type="inferred from homology"/>
<dbReference type="OrthoDB" id="10253408at2759"/>
<dbReference type="InterPro" id="IPR000668">
    <property type="entry name" value="Peptidase_C1A_C"/>
</dbReference>
<evidence type="ECO:0000256" key="1">
    <source>
        <dbReference type="ARBA" id="ARBA00008455"/>
    </source>
</evidence>
<dbReference type="AlphaFoldDB" id="A0A1Z5JA84"/>
<organism evidence="5 6">
    <name type="scientific">Fistulifera solaris</name>
    <name type="common">Oleaginous diatom</name>
    <dbReference type="NCBI Taxonomy" id="1519565"/>
    <lineage>
        <taxon>Eukaryota</taxon>
        <taxon>Sar</taxon>
        <taxon>Stramenopiles</taxon>
        <taxon>Ochrophyta</taxon>
        <taxon>Bacillariophyta</taxon>
        <taxon>Bacillariophyceae</taxon>
        <taxon>Bacillariophycidae</taxon>
        <taxon>Naviculales</taxon>
        <taxon>Naviculaceae</taxon>
        <taxon>Fistulifera</taxon>
    </lineage>
</organism>
<dbReference type="PROSITE" id="PS00139">
    <property type="entry name" value="THIOL_PROTEASE_CYS"/>
    <property type="match status" value="1"/>
</dbReference>
<dbReference type="PANTHER" id="PTHR12411">
    <property type="entry name" value="CYSTEINE PROTEASE FAMILY C1-RELATED"/>
    <property type="match status" value="1"/>
</dbReference>
<dbReference type="InterPro" id="IPR013128">
    <property type="entry name" value="Peptidase_C1A"/>
</dbReference>
<dbReference type="GO" id="GO:0008234">
    <property type="term" value="F:cysteine-type peptidase activity"/>
    <property type="evidence" value="ECO:0007669"/>
    <property type="project" value="InterPro"/>
</dbReference>
<comment type="similarity">
    <text evidence="1">Belongs to the peptidase C1 family.</text>
</comment>
<dbReference type="InterPro" id="IPR039417">
    <property type="entry name" value="Peptidase_C1A_papain-like"/>
</dbReference>
<dbReference type="Proteomes" id="UP000198406">
    <property type="component" value="Unassembled WGS sequence"/>
</dbReference>
<evidence type="ECO:0000256" key="3">
    <source>
        <dbReference type="ARBA" id="ARBA00023157"/>
    </source>
</evidence>
<keyword evidence="2" id="KW-0865">Zymogen</keyword>
<dbReference type="CDD" id="cd02248">
    <property type="entry name" value="Peptidase_C1A"/>
    <property type="match status" value="1"/>
</dbReference>
<evidence type="ECO:0000256" key="2">
    <source>
        <dbReference type="ARBA" id="ARBA00023145"/>
    </source>
</evidence>
<dbReference type="SUPFAM" id="SSF54001">
    <property type="entry name" value="Cysteine proteinases"/>
    <property type="match status" value="1"/>
</dbReference>
<protein>
    <recommendedName>
        <fullName evidence="4">Peptidase C1A papain C-terminal domain-containing protein</fullName>
    </recommendedName>
</protein>
<dbReference type="Gene3D" id="3.90.70.10">
    <property type="entry name" value="Cysteine proteinases"/>
    <property type="match status" value="1"/>
</dbReference>
<dbReference type="Pfam" id="PF00112">
    <property type="entry name" value="Peptidase_C1"/>
    <property type="match status" value="2"/>
</dbReference>
<evidence type="ECO:0000259" key="4">
    <source>
        <dbReference type="SMART" id="SM00645"/>
    </source>
</evidence>
<dbReference type="GO" id="GO:0006508">
    <property type="term" value="P:proteolysis"/>
    <property type="evidence" value="ECO:0007669"/>
    <property type="project" value="InterPro"/>
</dbReference>
<dbReference type="InterPro" id="IPR013201">
    <property type="entry name" value="Prot_inhib_I29"/>
</dbReference>
<sequence>MVDSRFHYDDRLLEECSKSALADFVFERKTTNHRAVQLDRSCVALYTQHAAHYTLHDGKVIDTHLRRNGEQGYEISDSMRNFVRNVVFVHEHNQQSENGFTVALNRFAHLDLNSVLASESETDLHQRYLRTRDDGRSQNQTSSFDNSDKVFEELSEQRIHQIAADMAIGHGAYNKMNPKKHKKEKSYYKDLPDVAIEMPMNNQDPFEATYAKNGDGNGALYSLRSNPNAVYRKSSNSQTVSDANKNNDFSTYLNWATDENPDGVPIVHDAFDQGACGSCWAFAAAGSLEASAARHEASLSFQDSTHGYHNISDEIQQEAIARAQSVEMEAFQSLNLSIQELLDCDTAADQGCTGGNPLLAFYFIHRYGLASWEDYPYTGSEDTCKKQRVRKPVASVRSWGVISPNHERHMELALRYIGPIAVGINGGDHSFLTYSGGIFDSLRCKQETHGEKAGEKTDLYVSRAEMVLTDFPVFVASQEAQVWLLVAFFSSERAF</sequence>
<dbReference type="InterPro" id="IPR038765">
    <property type="entry name" value="Papain-like_cys_pep_sf"/>
</dbReference>
<comment type="caution">
    <text evidence="5">The sequence shown here is derived from an EMBL/GenBank/DDBJ whole genome shotgun (WGS) entry which is preliminary data.</text>
</comment>
<name>A0A1Z5JA84_FISSO</name>
<dbReference type="EMBL" id="BDSP01000030">
    <property type="protein sequence ID" value="GAX10904.1"/>
    <property type="molecule type" value="Genomic_DNA"/>
</dbReference>
<reference evidence="5 6" key="1">
    <citation type="journal article" date="2015" name="Plant Cell">
        <title>Oil accumulation by the oleaginous diatom Fistulifera solaris as revealed by the genome and transcriptome.</title>
        <authorList>
            <person name="Tanaka T."/>
            <person name="Maeda Y."/>
            <person name="Veluchamy A."/>
            <person name="Tanaka M."/>
            <person name="Abida H."/>
            <person name="Marechal E."/>
            <person name="Bowler C."/>
            <person name="Muto M."/>
            <person name="Sunaga Y."/>
            <person name="Tanaka M."/>
            <person name="Yoshino T."/>
            <person name="Taniguchi T."/>
            <person name="Fukuda Y."/>
            <person name="Nemoto M."/>
            <person name="Matsumoto M."/>
            <person name="Wong P.S."/>
            <person name="Aburatani S."/>
            <person name="Fujibuchi W."/>
        </authorList>
    </citation>
    <scope>NUCLEOTIDE SEQUENCE [LARGE SCALE GENOMIC DNA]</scope>
    <source>
        <strain evidence="5 6">JPCC DA0580</strain>
    </source>
</reference>
<evidence type="ECO:0000313" key="6">
    <source>
        <dbReference type="Proteomes" id="UP000198406"/>
    </source>
</evidence>
<dbReference type="SMART" id="SM00645">
    <property type="entry name" value="Pept_C1"/>
    <property type="match status" value="1"/>
</dbReference>
<dbReference type="Pfam" id="PF08246">
    <property type="entry name" value="Inhibitor_I29"/>
    <property type="match status" value="1"/>
</dbReference>
<keyword evidence="6" id="KW-1185">Reference proteome</keyword>
<evidence type="ECO:0000313" key="5">
    <source>
        <dbReference type="EMBL" id="GAX10904.1"/>
    </source>
</evidence>
<feature type="domain" description="Peptidase C1A papain C-terminal" evidence="4">
    <location>
        <begin position="249"/>
        <end position="471"/>
    </location>
</feature>
<gene>
    <name evidence="5" type="ORF">FisN_4Hh145</name>
</gene>